<dbReference type="GO" id="GO:0004065">
    <property type="term" value="F:arylsulfatase activity"/>
    <property type="evidence" value="ECO:0007669"/>
    <property type="project" value="TreeGrafter"/>
</dbReference>
<reference evidence="8" key="1">
    <citation type="submission" date="2024-05" db="EMBL/GenBank/DDBJ databases">
        <title>Planctomycetes of the genus Singulisphaera possess chitinolytic capabilities.</title>
        <authorList>
            <person name="Ivanova A."/>
        </authorList>
    </citation>
    <scope>NUCLEOTIDE SEQUENCE</scope>
    <source>
        <strain evidence="8">Ch08T</strain>
    </source>
</reference>
<protein>
    <submittedName>
        <fullName evidence="8">Arylsulfatase</fullName>
    </submittedName>
</protein>
<dbReference type="PROSITE" id="PS00523">
    <property type="entry name" value="SULFATASE_1"/>
    <property type="match status" value="1"/>
</dbReference>
<dbReference type="InterPro" id="IPR024607">
    <property type="entry name" value="Sulfatase_CS"/>
</dbReference>
<feature type="chain" id="PRO_5043313458" evidence="6">
    <location>
        <begin position="32"/>
        <end position="525"/>
    </location>
</feature>
<comment type="similarity">
    <text evidence="1">Belongs to the sulfatase family.</text>
</comment>
<dbReference type="PANTHER" id="PTHR42693:SF53">
    <property type="entry name" value="ENDO-4-O-SULFATASE"/>
    <property type="match status" value="1"/>
</dbReference>
<evidence type="ECO:0000256" key="1">
    <source>
        <dbReference type="ARBA" id="ARBA00008779"/>
    </source>
</evidence>
<keyword evidence="2" id="KW-0479">Metal-binding</keyword>
<dbReference type="InterPro" id="IPR000917">
    <property type="entry name" value="Sulfatase_N"/>
</dbReference>
<dbReference type="SUPFAM" id="SSF53649">
    <property type="entry name" value="Alkaline phosphatase-like"/>
    <property type="match status" value="1"/>
</dbReference>
<feature type="signal peptide" evidence="6">
    <location>
        <begin position="1"/>
        <end position="31"/>
    </location>
</feature>
<dbReference type="RefSeq" id="WP_406697412.1">
    <property type="nucleotide sequence ID" value="NZ_CP155447.1"/>
</dbReference>
<dbReference type="AlphaFoldDB" id="A0AAU7CHI6"/>
<dbReference type="Pfam" id="PF00884">
    <property type="entry name" value="Sulfatase"/>
    <property type="match status" value="1"/>
</dbReference>
<dbReference type="CDD" id="cd16143">
    <property type="entry name" value="ARS_like"/>
    <property type="match status" value="1"/>
</dbReference>
<dbReference type="InterPro" id="IPR050738">
    <property type="entry name" value="Sulfatase"/>
</dbReference>
<dbReference type="PROSITE" id="PS00149">
    <property type="entry name" value="SULFATASE_2"/>
    <property type="match status" value="1"/>
</dbReference>
<keyword evidence="3" id="KW-0378">Hydrolase</keyword>
<gene>
    <name evidence="8" type="ORF">V5E97_01005</name>
</gene>
<name>A0AAU7CHI6_9BACT</name>
<evidence type="ECO:0000256" key="2">
    <source>
        <dbReference type="ARBA" id="ARBA00022723"/>
    </source>
</evidence>
<keyword evidence="4" id="KW-0106">Calcium</keyword>
<dbReference type="Gene3D" id="3.30.1120.10">
    <property type="match status" value="1"/>
</dbReference>
<evidence type="ECO:0000313" key="8">
    <source>
        <dbReference type="EMBL" id="XBH04620.1"/>
    </source>
</evidence>
<dbReference type="GO" id="GO:0046872">
    <property type="term" value="F:metal ion binding"/>
    <property type="evidence" value="ECO:0007669"/>
    <property type="project" value="UniProtKB-KW"/>
</dbReference>
<evidence type="ECO:0000256" key="6">
    <source>
        <dbReference type="SAM" id="SignalP"/>
    </source>
</evidence>
<dbReference type="PANTHER" id="PTHR42693">
    <property type="entry name" value="ARYLSULFATASE FAMILY MEMBER"/>
    <property type="match status" value="1"/>
</dbReference>
<accession>A0AAU7CHI6</accession>
<dbReference type="Gene3D" id="3.40.720.10">
    <property type="entry name" value="Alkaline Phosphatase, subunit A"/>
    <property type="match status" value="1"/>
</dbReference>
<feature type="domain" description="Sulfatase N-terminal" evidence="7">
    <location>
        <begin position="40"/>
        <end position="391"/>
    </location>
</feature>
<proteinExistence type="inferred from homology"/>
<dbReference type="InterPro" id="IPR017850">
    <property type="entry name" value="Alkaline_phosphatase_core_sf"/>
</dbReference>
<sequence>MRKPTDLHGLHVSLMSGFLLALLVAPSSARAETHATADRPNIVYILADDLGYGDVHRLNPDSKIATPNLDRLAEQGMTFTDAHSGSSVCTPTRYGILTGRYAWRSRLKKGVLGGYSPPLIEPGRLTVASLLQQKGYQTACVGKWHLGFDWGTSRALRFGDDIDAKEKMAAVDYKLPITHGPTSVGFDTYYGISASLDMPPYLYIHDDRTVGLPTTEKTYIRKGPAHADFEAVGVLPTLTAKAVELIDGWGKQEKSKSRPFFLYFPLTAPHTPIVPDDSFRGRSKVGTYGDFVMQVDATVGRVLDALERNAMTGSTLVIFTSDNGCSPSADFPALAKAGHHPSGPLRGHKADIFEGGHRIPFLARWPGKVQAGSTCDDTICLTDLLATCAAIVGSTVLADAGEDSVNILPDLLGTAQEPVREATVHHSIDGSFAVRQGPWKLALCPDSGGWSDPRPGRPEAKRLPPVQLFNLERDLGELRNLQAEHPEVVERLTKLLERYVVEGRSTPGPARENAGSVRISRDANR</sequence>
<evidence type="ECO:0000256" key="4">
    <source>
        <dbReference type="ARBA" id="ARBA00022837"/>
    </source>
</evidence>
<organism evidence="8">
    <name type="scientific">Singulisphaera sp. Ch08</name>
    <dbReference type="NCBI Taxonomy" id="3120278"/>
    <lineage>
        <taxon>Bacteria</taxon>
        <taxon>Pseudomonadati</taxon>
        <taxon>Planctomycetota</taxon>
        <taxon>Planctomycetia</taxon>
        <taxon>Isosphaerales</taxon>
        <taxon>Isosphaeraceae</taxon>
        <taxon>Singulisphaera</taxon>
    </lineage>
</organism>
<evidence type="ECO:0000259" key="7">
    <source>
        <dbReference type="Pfam" id="PF00884"/>
    </source>
</evidence>
<keyword evidence="6" id="KW-0732">Signal</keyword>
<feature type="region of interest" description="Disordered" evidence="5">
    <location>
        <begin position="504"/>
        <end position="525"/>
    </location>
</feature>
<dbReference type="EMBL" id="CP155447">
    <property type="protein sequence ID" value="XBH04620.1"/>
    <property type="molecule type" value="Genomic_DNA"/>
</dbReference>
<evidence type="ECO:0000256" key="5">
    <source>
        <dbReference type="SAM" id="MobiDB-lite"/>
    </source>
</evidence>
<evidence type="ECO:0000256" key="3">
    <source>
        <dbReference type="ARBA" id="ARBA00022801"/>
    </source>
</evidence>